<reference evidence="2" key="1">
    <citation type="journal article" date="2015" name="Nat. Genet.">
        <title>The genome and transcriptome of the zoonotic hookworm Ancylostoma ceylanicum identify infection-specific gene families.</title>
        <authorList>
            <person name="Schwarz E.M."/>
            <person name="Hu Y."/>
            <person name="Antoshechkin I."/>
            <person name="Miller M.M."/>
            <person name="Sternberg P.W."/>
            <person name="Aroian R.V."/>
        </authorList>
    </citation>
    <scope>NUCLEOTIDE SEQUENCE</scope>
    <source>
        <strain evidence="2">HY135</strain>
    </source>
</reference>
<name>A0A016VRM5_9BILA</name>
<sequence length="101" mass="11899">MVEAPFRIPRNYSKVRGPKIRHRFCNNLIDVHSRNVWIQFHVSPFVCCSCAFCELYTVIPSFLRIFLFRQGTYLQISLELVNITFNLPPLRLLNVVLLVFV</sequence>
<evidence type="ECO:0000313" key="1">
    <source>
        <dbReference type="EMBL" id="EYC30229.1"/>
    </source>
</evidence>
<comment type="caution">
    <text evidence="1">The sequence shown here is derived from an EMBL/GenBank/DDBJ whole genome shotgun (WGS) entry which is preliminary data.</text>
</comment>
<accession>A0A016VRM5</accession>
<dbReference type="AlphaFoldDB" id="A0A016VRM5"/>
<proteinExistence type="predicted"/>
<keyword evidence="2" id="KW-1185">Reference proteome</keyword>
<dbReference type="Proteomes" id="UP000024635">
    <property type="component" value="Unassembled WGS sequence"/>
</dbReference>
<gene>
    <name evidence="1" type="primary">Acey_s0005.g2525</name>
    <name evidence="1" type="ORF">Y032_0005g2525</name>
</gene>
<organism evidence="1 2">
    <name type="scientific">Ancylostoma ceylanicum</name>
    <dbReference type="NCBI Taxonomy" id="53326"/>
    <lineage>
        <taxon>Eukaryota</taxon>
        <taxon>Metazoa</taxon>
        <taxon>Ecdysozoa</taxon>
        <taxon>Nematoda</taxon>
        <taxon>Chromadorea</taxon>
        <taxon>Rhabditida</taxon>
        <taxon>Rhabditina</taxon>
        <taxon>Rhabditomorpha</taxon>
        <taxon>Strongyloidea</taxon>
        <taxon>Ancylostomatidae</taxon>
        <taxon>Ancylostomatinae</taxon>
        <taxon>Ancylostoma</taxon>
    </lineage>
</organism>
<dbReference type="EMBL" id="JARK01001341">
    <property type="protein sequence ID" value="EYC30229.1"/>
    <property type="molecule type" value="Genomic_DNA"/>
</dbReference>
<evidence type="ECO:0000313" key="2">
    <source>
        <dbReference type="Proteomes" id="UP000024635"/>
    </source>
</evidence>
<protein>
    <submittedName>
        <fullName evidence="1">Uncharacterized protein</fullName>
    </submittedName>
</protein>